<evidence type="ECO:0000256" key="7">
    <source>
        <dbReference type="ARBA" id="ARBA00023136"/>
    </source>
</evidence>
<evidence type="ECO:0000313" key="11">
    <source>
        <dbReference type="Proteomes" id="UP000199701"/>
    </source>
</evidence>
<dbReference type="PANTHER" id="PTHR33908">
    <property type="entry name" value="MANNOSYLTRANSFERASE YKCB-RELATED"/>
    <property type="match status" value="1"/>
</dbReference>
<dbReference type="InterPro" id="IPR038731">
    <property type="entry name" value="RgtA/B/C-like"/>
</dbReference>
<sequence>MVDKVKDKLIRYKKSFKELSQTDKLIVLVAFVGVAIRILYIGYTNFNVRQHDLLGLDDNEGHVAYIVYWYNHFKLPDFDPRTLWQFYQPPLHHILAAWWVKLNVFVGFNFAIAVENLQVLTLIYSCITTFICYKILRELGIKGKGLVIAFTLICLHPTMILLSGSINNDILCLMLDVAAILATIKWYKKSSMKNMIIIALCLGLSMMTKASGVLIAPGIAVVFIFKFIRSVIDWKNARQLNNKNKIDDKKQPLRVLVLIKQFVVFLVISVPIGIWWSVYAYVRFEMPIGYVPKLTNDINQYIGSYPTWKRFLDFDLVQVKSVFENWGSPSFEHNILIAILKTSLFGEYNYSKNSSMIVPFATFLFWVNVILVLLSLFAMVYVCLKKLENIDYVIKSFFVMMYITIVGSFIKFCFQFPHTCTMDYRYIVPTLIIGAIAIGLLVNELDKKKSIVYKRISYGIWVLTVLFAVSSVLTYCMVWR</sequence>
<dbReference type="Pfam" id="PF13231">
    <property type="entry name" value="PMT_2"/>
    <property type="match status" value="1"/>
</dbReference>
<evidence type="ECO:0000256" key="8">
    <source>
        <dbReference type="SAM" id="Phobius"/>
    </source>
</evidence>
<name>A0A1I0MQA8_9FIRM</name>
<evidence type="ECO:0000256" key="6">
    <source>
        <dbReference type="ARBA" id="ARBA00022989"/>
    </source>
</evidence>
<keyword evidence="3 10" id="KW-0328">Glycosyltransferase</keyword>
<dbReference type="STRING" id="99656.SAMN05421659_10253"/>
<dbReference type="EMBL" id="FOJI01000002">
    <property type="protein sequence ID" value="SEV90750.1"/>
    <property type="molecule type" value="Genomic_DNA"/>
</dbReference>
<feature type="transmembrane region" description="Helical" evidence="8">
    <location>
        <begin position="108"/>
        <end position="133"/>
    </location>
</feature>
<reference evidence="10 11" key="1">
    <citation type="submission" date="2016-10" db="EMBL/GenBank/DDBJ databases">
        <authorList>
            <person name="de Groot N.N."/>
        </authorList>
    </citation>
    <scope>NUCLEOTIDE SEQUENCE [LARGE SCALE GENOMIC DNA]</scope>
    <source>
        <strain evidence="10 11">DSM 9179</strain>
    </source>
</reference>
<evidence type="ECO:0000256" key="4">
    <source>
        <dbReference type="ARBA" id="ARBA00022679"/>
    </source>
</evidence>
<dbReference type="Proteomes" id="UP000199701">
    <property type="component" value="Unassembled WGS sequence"/>
</dbReference>
<keyword evidence="6 8" id="KW-1133">Transmembrane helix</keyword>
<feature type="transmembrane region" description="Helical" evidence="8">
    <location>
        <begin position="253"/>
        <end position="276"/>
    </location>
</feature>
<evidence type="ECO:0000313" key="10">
    <source>
        <dbReference type="EMBL" id="SEV90750.1"/>
    </source>
</evidence>
<dbReference type="GO" id="GO:0009103">
    <property type="term" value="P:lipopolysaccharide biosynthetic process"/>
    <property type="evidence" value="ECO:0007669"/>
    <property type="project" value="UniProtKB-ARBA"/>
</dbReference>
<keyword evidence="11" id="KW-1185">Reference proteome</keyword>
<dbReference type="GO" id="GO:0016763">
    <property type="term" value="F:pentosyltransferase activity"/>
    <property type="evidence" value="ECO:0007669"/>
    <property type="project" value="TreeGrafter"/>
</dbReference>
<accession>A0A1I0MQA8</accession>
<dbReference type="PANTHER" id="PTHR33908:SF11">
    <property type="entry name" value="MEMBRANE PROTEIN"/>
    <property type="match status" value="1"/>
</dbReference>
<dbReference type="InterPro" id="IPR050297">
    <property type="entry name" value="LipidA_mod_glycosyltrf_83"/>
</dbReference>
<evidence type="ECO:0000256" key="5">
    <source>
        <dbReference type="ARBA" id="ARBA00022692"/>
    </source>
</evidence>
<proteinExistence type="predicted"/>
<feature type="transmembrane region" description="Helical" evidence="8">
    <location>
        <begin position="214"/>
        <end position="232"/>
    </location>
</feature>
<gene>
    <name evidence="10" type="ORF">SAMN05421659_10253</name>
</gene>
<dbReference type="GO" id="GO:0005886">
    <property type="term" value="C:plasma membrane"/>
    <property type="evidence" value="ECO:0007669"/>
    <property type="project" value="UniProtKB-SubCell"/>
</dbReference>
<evidence type="ECO:0000256" key="2">
    <source>
        <dbReference type="ARBA" id="ARBA00022475"/>
    </source>
</evidence>
<dbReference type="OrthoDB" id="9765464at2"/>
<feature type="domain" description="Glycosyltransferase RgtA/B/C/D-like" evidence="9">
    <location>
        <begin position="117"/>
        <end position="226"/>
    </location>
</feature>
<keyword evidence="4 10" id="KW-0808">Transferase</keyword>
<keyword evidence="5 8" id="KW-0812">Transmembrane</keyword>
<dbReference type="RefSeq" id="WP_092450342.1">
    <property type="nucleotide sequence ID" value="NZ_FOJI01000002.1"/>
</dbReference>
<protein>
    <submittedName>
        <fullName evidence="10">Dolichyl-phosphate-mannose-protein mannosyltransferase</fullName>
    </submittedName>
</protein>
<feature type="transmembrane region" description="Helical" evidence="8">
    <location>
        <begin position="145"/>
        <end position="162"/>
    </location>
</feature>
<feature type="transmembrane region" description="Helical" evidence="8">
    <location>
        <begin position="25"/>
        <end position="43"/>
    </location>
</feature>
<feature type="transmembrane region" description="Helical" evidence="8">
    <location>
        <begin position="455"/>
        <end position="475"/>
    </location>
</feature>
<feature type="transmembrane region" description="Helical" evidence="8">
    <location>
        <begin position="396"/>
        <end position="418"/>
    </location>
</feature>
<feature type="transmembrane region" description="Helical" evidence="8">
    <location>
        <begin position="424"/>
        <end position="443"/>
    </location>
</feature>
<evidence type="ECO:0000259" key="9">
    <source>
        <dbReference type="Pfam" id="PF13231"/>
    </source>
</evidence>
<dbReference type="AlphaFoldDB" id="A0A1I0MQA8"/>
<feature type="transmembrane region" description="Helical" evidence="8">
    <location>
        <begin position="363"/>
        <end position="384"/>
    </location>
</feature>
<organism evidence="10 11">
    <name type="scientific">[Clostridium] fimetarium</name>
    <dbReference type="NCBI Taxonomy" id="99656"/>
    <lineage>
        <taxon>Bacteria</taxon>
        <taxon>Bacillati</taxon>
        <taxon>Bacillota</taxon>
        <taxon>Clostridia</taxon>
        <taxon>Lachnospirales</taxon>
        <taxon>Lachnospiraceae</taxon>
    </lineage>
</organism>
<keyword evidence="2" id="KW-1003">Cell membrane</keyword>
<keyword evidence="7 8" id="KW-0472">Membrane</keyword>
<evidence type="ECO:0000256" key="3">
    <source>
        <dbReference type="ARBA" id="ARBA00022676"/>
    </source>
</evidence>
<comment type="subcellular location">
    <subcellularLocation>
        <location evidence="1">Cell membrane</location>
        <topology evidence="1">Multi-pass membrane protein</topology>
    </subcellularLocation>
</comment>
<evidence type="ECO:0000256" key="1">
    <source>
        <dbReference type="ARBA" id="ARBA00004651"/>
    </source>
</evidence>